<protein>
    <submittedName>
        <fullName evidence="1">RHS repeat-associated protein</fullName>
    </submittedName>
</protein>
<gene>
    <name evidence="1" type="ORF">IQ31_05518</name>
</gene>
<dbReference type="Gene3D" id="2.180.10.10">
    <property type="entry name" value="RHS repeat-associated core"/>
    <property type="match status" value="1"/>
</dbReference>
<dbReference type="NCBIfam" id="TIGR03696">
    <property type="entry name" value="Rhs_assc_core"/>
    <property type="match status" value="1"/>
</dbReference>
<dbReference type="EMBL" id="VLKR01000060">
    <property type="protein sequence ID" value="TWI13055.1"/>
    <property type="molecule type" value="Genomic_DNA"/>
</dbReference>
<accession>A0A562LZG1</accession>
<dbReference type="Proteomes" id="UP000315908">
    <property type="component" value="Unassembled WGS sequence"/>
</dbReference>
<sequence length="293" mass="32940">MQKQDYYPFGKTKSIATSINNKYLYNGKEMQTDLNGGTHTLGGSYVLEGQLDYGARFYDAEIGRWNVVDPLAEDFENVSPYNYGMNNPILMIDPTGMAADTTWLGGALETVNVYAKKAWNYVNSYEFSKGFGDLMSGGQVTDMEKGLEVYRTEGMQSYIHYQIGSAHRENMYSMMSGGFQARKAANRKRIVLPPLRAAYVKEVEGLSAIANRMRLAGKSSEEIAKVLHSLRRELGVKYKSLTPDNLLNQIYQRNIEKYGDKLGPTIDYLRQQGKSWDDIINSATRTGGQDLGF</sequence>
<dbReference type="AlphaFoldDB" id="A0A562LZG1"/>
<reference evidence="1 2" key="1">
    <citation type="journal article" date="2015" name="Stand. Genomic Sci.">
        <title>Genomic Encyclopedia of Bacterial and Archaeal Type Strains, Phase III: the genomes of soil and plant-associated and newly described type strains.</title>
        <authorList>
            <person name="Whitman W.B."/>
            <person name="Woyke T."/>
            <person name="Klenk H.P."/>
            <person name="Zhou Y."/>
            <person name="Lilburn T.G."/>
            <person name="Beck B.J."/>
            <person name="De Vos P."/>
            <person name="Vandamme P."/>
            <person name="Eisen J.A."/>
            <person name="Garrity G."/>
            <person name="Hugenholtz P."/>
            <person name="Kyrpides N.C."/>
        </authorList>
    </citation>
    <scope>NUCLEOTIDE SEQUENCE [LARGE SCALE GENOMIC DNA]</scope>
    <source>
        <strain evidence="1 2">CGMCC 1.6855</strain>
    </source>
</reference>
<name>A0A562LZG1_9SPHI</name>
<dbReference type="RefSeq" id="WP_208734395.1">
    <property type="nucleotide sequence ID" value="NZ_VLKR01000060.1"/>
</dbReference>
<evidence type="ECO:0000313" key="2">
    <source>
        <dbReference type="Proteomes" id="UP000315908"/>
    </source>
</evidence>
<comment type="caution">
    <text evidence="1">The sequence shown here is derived from an EMBL/GenBank/DDBJ whole genome shotgun (WGS) entry which is preliminary data.</text>
</comment>
<evidence type="ECO:0000313" key="1">
    <source>
        <dbReference type="EMBL" id="TWI13055.1"/>
    </source>
</evidence>
<dbReference type="InterPro" id="IPR022385">
    <property type="entry name" value="Rhs_assc_core"/>
</dbReference>
<proteinExistence type="predicted"/>
<organism evidence="1 2">
    <name type="scientific">Sphingobacterium siyangense</name>
    <dbReference type="NCBI Taxonomy" id="459529"/>
    <lineage>
        <taxon>Bacteria</taxon>
        <taxon>Pseudomonadati</taxon>
        <taxon>Bacteroidota</taxon>
        <taxon>Sphingobacteriia</taxon>
        <taxon>Sphingobacteriales</taxon>
        <taxon>Sphingobacteriaceae</taxon>
        <taxon>Sphingobacterium</taxon>
    </lineage>
</organism>